<comment type="subcellular location">
    <subcellularLocation>
        <location evidence="1">Nucleus</location>
    </subcellularLocation>
</comment>
<proteinExistence type="inferred from homology"/>
<feature type="compositionally biased region" description="Basic and acidic residues" evidence="2">
    <location>
        <begin position="156"/>
        <end position="167"/>
    </location>
</feature>
<keyword evidence="1" id="KW-0411">Iron-sulfur</keyword>
<name>A0A183U4T7_TOXCA</name>
<evidence type="ECO:0000259" key="3">
    <source>
        <dbReference type="Pfam" id="PF22634"/>
    </source>
</evidence>
<keyword evidence="1" id="KW-0239">DNA-directed DNA polymerase</keyword>
<dbReference type="EC" id="2.7.7.7" evidence="1"/>
<feature type="compositionally biased region" description="Basic and acidic residues" evidence="2">
    <location>
        <begin position="174"/>
        <end position="186"/>
    </location>
</feature>
<dbReference type="Pfam" id="PF22634">
    <property type="entry name" value="POL2_thumb"/>
    <property type="match status" value="1"/>
</dbReference>
<protein>
    <recommendedName>
        <fullName evidence="1">DNA polymerase epsilon catalytic subunit</fullName>
        <ecNumber evidence="1">2.7.7.7</ecNumber>
    </recommendedName>
</protein>
<feature type="domain" description="DNA polymerase epsilon ,catalytic subunit A thumb" evidence="3">
    <location>
        <begin position="182"/>
        <end position="230"/>
    </location>
</feature>
<keyword evidence="1" id="KW-0808">Transferase</keyword>
<dbReference type="GO" id="GO:0006272">
    <property type="term" value="P:leading strand elongation"/>
    <property type="evidence" value="ECO:0007669"/>
    <property type="project" value="TreeGrafter"/>
</dbReference>
<dbReference type="GO" id="GO:0003887">
    <property type="term" value="F:DNA-directed DNA polymerase activity"/>
    <property type="evidence" value="ECO:0007669"/>
    <property type="project" value="UniProtKB-KW"/>
</dbReference>
<dbReference type="GO" id="GO:0051539">
    <property type="term" value="F:4 iron, 4 sulfur cluster binding"/>
    <property type="evidence" value="ECO:0007669"/>
    <property type="project" value="UniProtKB-KW"/>
</dbReference>
<dbReference type="AlphaFoldDB" id="A0A183U4T7"/>
<keyword evidence="1" id="KW-0539">Nucleus</keyword>
<dbReference type="WBParaSite" id="TCNE_0000350701-mRNA-1">
    <property type="protein sequence ID" value="TCNE_0000350701-mRNA-1"/>
    <property type="gene ID" value="TCNE_0000350701"/>
</dbReference>
<evidence type="ECO:0000313" key="5">
    <source>
        <dbReference type="WBParaSite" id="TCNE_0000350701-mRNA-1"/>
    </source>
</evidence>
<keyword evidence="1" id="KW-0863">Zinc-finger</keyword>
<organism evidence="4 5">
    <name type="scientific">Toxocara canis</name>
    <name type="common">Canine roundworm</name>
    <dbReference type="NCBI Taxonomy" id="6265"/>
    <lineage>
        <taxon>Eukaryota</taxon>
        <taxon>Metazoa</taxon>
        <taxon>Ecdysozoa</taxon>
        <taxon>Nematoda</taxon>
        <taxon>Chromadorea</taxon>
        <taxon>Rhabditida</taxon>
        <taxon>Spirurina</taxon>
        <taxon>Ascaridomorpha</taxon>
        <taxon>Ascaridoidea</taxon>
        <taxon>Toxocaridae</taxon>
        <taxon>Toxocara</taxon>
    </lineage>
</organism>
<comment type="similarity">
    <text evidence="1">Belongs to the DNA polymerase type-B family.</text>
</comment>
<keyword evidence="1" id="KW-0235">DNA replication</keyword>
<comment type="cofactor">
    <cofactor evidence="1">
        <name>[4Fe-4S] cluster</name>
        <dbReference type="ChEBI" id="CHEBI:49883"/>
    </cofactor>
</comment>
<dbReference type="InterPro" id="IPR029703">
    <property type="entry name" value="POL2"/>
</dbReference>
<keyword evidence="1" id="KW-0548">Nucleotidyltransferase</keyword>
<sequence length="232" mass="25699">LSEIIKTNRKIPSAEFNVGRSNEDLEGGEGRSAVVVPTRQPARLFGHPEAATKMPMDAKKKLINASHGYVIHEVRIPDSRPTHRTASASHEHISRFNESEVHSETAVRVSPEMHESTVILESDSDMGAVLGAAVLPPMEIHKPAKDQPRRRQSVAIEKKPKYSDGVRRSPTKQHFADMKSENEKGADLPDSELFVLISENRSMSKKLDDYGAQKSTSISTAKRLAEVIISQF</sequence>
<evidence type="ECO:0000256" key="2">
    <source>
        <dbReference type="SAM" id="MobiDB-lite"/>
    </source>
</evidence>
<dbReference type="GO" id="GO:0008270">
    <property type="term" value="F:zinc ion binding"/>
    <property type="evidence" value="ECO:0007669"/>
    <property type="project" value="UniProtKB-KW"/>
</dbReference>
<dbReference type="Proteomes" id="UP000050794">
    <property type="component" value="Unassembled WGS sequence"/>
</dbReference>
<evidence type="ECO:0000313" key="4">
    <source>
        <dbReference type="Proteomes" id="UP000050794"/>
    </source>
</evidence>
<dbReference type="PANTHER" id="PTHR10670:SF0">
    <property type="entry name" value="DNA POLYMERASE EPSILON CATALYTIC SUBUNIT A"/>
    <property type="match status" value="1"/>
</dbReference>
<keyword evidence="1" id="KW-0408">Iron</keyword>
<dbReference type="GO" id="GO:0008310">
    <property type="term" value="F:single-stranded DNA 3'-5' DNA exonuclease activity"/>
    <property type="evidence" value="ECO:0007669"/>
    <property type="project" value="TreeGrafter"/>
</dbReference>
<keyword evidence="4" id="KW-1185">Reference proteome</keyword>
<dbReference type="GO" id="GO:0003677">
    <property type="term" value="F:DNA binding"/>
    <property type="evidence" value="ECO:0007669"/>
    <property type="project" value="UniProtKB-KW"/>
</dbReference>
<dbReference type="PANTHER" id="PTHR10670">
    <property type="entry name" value="DNA POLYMERASE EPSILON CATALYTIC SUBUNIT A"/>
    <property type="match status" value="1"/>
</dbReference>
<dbReference type="GO" id="GO:0006287">
    <property type="term" value="P:base-excision repair, gap-filling"/>
    <property type="evidence" value="ECO:0007669"/>
    <property type="project" value="TreeGrafter"/>
</dbReference>
<keyword evidence="1" id="KW-0862">Zinc</keyword>
<keyword evidence="1" id="KW-0479">Metal-binding</keyword>
<keyword evidence="1" id="KW-0004">4Fe-4S</keyword>
<accession>A0A183U4T7</accession>
<dbReference type="GO" id="GO:0045004">
    <property type="term" value="P:DNA replication proofreading"/>
    <property type="evidence" value="ECO:0007669"/>
    <property type="project" value="TreeGrafter"/>
</dbReference>
<dbReference type="GO" id="GO:0006297">
    <property type="term" value="P:nucleotide-excision repair, DNA gap filling"/>
    <property type="evidence" value="ECO:0007669"/>
    <property type="project" value="TreeGrafter"/>
</dbReference>
<comment type="catalytic activity">
    <reaction evidence="1">
        <text>DNA(n) + a 2'-deoxyribonucleoside 5'-triphosphate = DNA(n+1) + diphosphate</text>
        <dbReference type="Rhea" id="RHEA:22508"/>
        <dbReference type="Rhea" id="RHEA-COMP:17339"/>
        <dbReference type="Rhea" id="RHEA-COMP:17340"/>
        <dbReference type="ChEBI" id="CHEBI:33019"/>
        <dbReference type="ChEBI" id="CHEBI:61560"/>
        <dbReference type="ChEBI" id="CHEBI:173112"/>
        <dbReference type="EC" id="2.7.7.7"/>
    </reaction>
</comment>
<keyword evidence="1" id="KW-0238">DNA-binding</keyword>
<dbReference type="GO" id="GO:0008622">
    <property type="term" value="C:epsilon DNA polymerase complex"/>
    <property type="evidence" value="ECO:0007669"/>
    <property type="project" value="InterPro"/>
</dbReference>
<feature type="region of interest" description="Disordered" evidence="2">
    <location>
        <begin position="142"/>
        <end position="186"/>
    </location>
</feature>
<evidence type="ECO:0000256" key="1">
    <source>
        <dbReference type="RuleBase" id="RU365029"/>
    </source>
</evidence>
<reference evidence="5" key="1">
    <citation type="submission" date="2016-06" db="UniProtKB">
        <authorList>
            <consortium name="WormBaseParasite"/>
        </authorList>
    </citation>
    <scope>IDENTIFICATION</scope>
</reference>
<comment type="function">
    <text evidence="1">DNA polymerase II participates in chromosomal DNA replication.</text>
</comment>
<dbReference type="GO" id="GO:0000278">
    <property type="term" value="P:mitotic cell cycle"/>
    <property type="evidence" value="ECO:0007669"/>
    <property type="project" value="TreeGrafter"/>
</dbReference>
<dbReference type="InterPro" id="IPR055191">
    <property type="entry name" value="POL2_thumb"/>
</dbReference>